<feature type="compositionally biased region" description="Basic and acidic residues" evidence="1">
    <location>
        <begin position="46"/>
        <end position="58"/>
    </location>
</feature>
<gene>
    <name evidence="2" type="ORF">BJ875DRAFT_287353</name>
</gene>
<dbReference type="AlphaFoldDB" id="A0A9P7YJR4"/>
<reference evidence="2" key="1">
    <citation type="journal article" date="2021" name="IMA Fungus">
        <title>Genomic characterization of three marine fungi, including Emericellopsis atlantica sp. nov. with signatures of a generalist lifestyle and marine biomass degradation.</title>
        <authorList>
            <person name="Hagestad O.C."/>
            <person name="Hou L."/>
            <person name="Andersen J.H."/>
            <person name="Hansen E.H."/>
            <person name="Altermark B."/>
            <person name="Li C."/>
            <person name="Kuhnert E."/>
            <person name="Cox R.J."/>
            <person name="Crous P.W."/>
            <person name="Spatafora J.W."/>
            <person name="Lail K."/>
            <person name="Amirebrahimi M."/>
            <person name="Lipzen A."/>
            <person name="Pangilinan J."/>
            <person name="Andreopoulos W."/>
            <person name="Hayes R.D."/>
            <person name="Ng V."/>
            <person name="Grigoriev I.V."/>
            <person name="Jackson S.A."/>
            <person name="Sutton T.D.S."/>
            <person name="Dobson A.D.W."/>
            <person name="Rama T."/>
        </authorList>
    </citation>
    <scope>NUCLEOTIDE SEQUENCE</scope>
    <source>
        <strain evidence="2">TRa018bII</strain>
    </source>
</reference>
<dbReference type="Proteomes" id="UP000824998">
    <property type="component" value="Unassembled WGS sequence"/>
</dbReference>
<proteinExistence type="predicted"/>
<dbReference type="EMBL" id="MU251445">
    <property type="protein sequence ID" value="KAG9234984.1"/>
    <property type="molecule type" value="Genomic_DNA"/>
</dbReference>
<evidence type="ECO:0000313" key="2">
    <source>
        <dbReference type="EMBL" id="KAG9234984.1"/>
    </source>
</evidence>
<feature type="compositionally biased region" description="Low complexity" evidence="1">
    <location>
        <begin position="7"/>
        <end position="31"/>
    </location>
</feature>
<evidence type="ECO:0000256" key="1">
    <source>
        <dbReference type="SAM" id="MobiDB-lite"/>
    </source>
</evidence>
<name>A0A9P7YJR4_9HELO</name>
<feature type="region of interest" description="Disordered" evidence="1">
    <location>
        <begin position="1"/>
        <end position="31"/>
    </location>
</feature>
<sequence length="108" mass="12242">MSTNQKPPLRTSTSTPLHTTTTISHESSTSIKLTNRVLPPTVAIPDKRRNSIGEHLHSPNETWRPATNRQQSWSQEDLKRECYMRDMCSTGIGFTEVVEEPVSYEDGK</sequence>
<protein>
    <submittedName>
        <fullName evidence="2">Uncharacterized protein</fullName>
    </submittedName>
</protein>
<accession>A0A9P7YJR4</accession>
<feature type="region of interest" description="Disordered" evidence="1">
    <location>
        <begin position="46"/>
        <end position="72"/>
    </location>
</feature>
<keyword evidence="3" id="KW-1185">Reference proteome</keyword>
<dbReference type="OrthoDB" id="5425892at2759"/>
<feature type="compositionally biased region" description="Polar residues" evidence="1">
    <location>
        <begin position="59"/>
        <end position="72"/>
    </location>
</feature>
<evidence type="ECO:0000313" key="3">
    <source>
        <dbReference type="Proteomes" id="UP000824998"/>
    </source>
</evidence>
<organism evidence="2 3">
    <name type="scientific">Amylocarpus encephaloides</name>
    <dbReference type="NCBI Taxonomy" id="45428"/>
    <lineage>
        <taxon>Eukaryota</taxon>
        <taxon>Fungi</taxon>
        <taxon>Dikarya</taxon>
        <taxon>Ascomycota</taxon>
        <taxon>Pezizomycotina</taxon>
        <taxon>Leotiomycetes</taxon>
        <taxon>Helotiales</taxon>
        <taxon>Helotiales incertae sedis</taxon>
        <taxon>Amylocarpus</taxon>
    </lineage>
</organism>
<comment type="caution">
    <text evidence="2">The sequence shown here is derived from an EMBL/GenBank/DDBJ whole genome shotgun (WGS) entry which is preliminary data.</text>
</comment>